<proteinExistence type="predicted"/>
<gene>
    <name evidence="4" type="ORF">RIdsm_00357</name>
    <name evidence="3" type="ORF">XM52_11735</name>
</gene>
<evidence type="ECO:0000313" key="5">
    <source>
        <dbReference type="Proteomes" id="UP000051401"/>
    </source>
</evidence>
<dbReference type="EMBL" id="LAXI01000006">
    <property type="protein sequence ID" value="KRS17676.1"/>
    <property type="molecule type" value="Genomic_DNA"/>
</dbReference>
<keyword evidence="5" id="KW-1185">Reference proteome</keyword>
<dbReference type="EMBL" id="CP031598">
    <property type="protein sequence ID" value="QEW24577.1"/>
    <property type="molecule type" value="Genomic_DNA"/>
</dbReference>
<dbReference type="InterPro" id="IPR036691">
    <property type="entry name" value="Endo/exonu/phosph_ase_sf"/>
</dbReference>
<evidence type="ECO:0000313" key="4">
    <source>
        <dbReference type="EMBL" id="QEW24577.1"/>
    </source>
</evidence>
<dbReference type="GO" id="GO:0016787">
    <property type="term" value="F:hydrolase activity"/>
    <property type="evidence" value="ECO:0007669"/>
    <property type="project" value="UniProtKB-KW"/>
</dbReference>
<dbReference type="SUPFAM" id="SSF56219">
    <property type="entry name" value="DNase I-like"/>
    <property type="match status" value="1"/>
</dbReference>
<organism evidence="3 5">
    <name type="scientific">Roseovarius indicus</name>
    <dbReference type="NCBI Taxonomy" id="540747"/>
    <lineage>
        <taxon>Bacteria</taxon>
        <taxon>Pseudomonadati</taxon>
        <taxon>Pseudomonadota</taxon>
        <taxon>Alphaproteobacteria</taxon>
        <taxon>Rhodobacterales</taxon>
        <taxon>Roseobacteraceae</taxon>
        <taxon>Roseovarius</taxon>
    </lineage>
</organism>
<reference evidence="4 6" key="2">
    <citation type="submission" date="2018-08" db="EMBL/GenBank/DDBJ databases">
        <title>Genetic Globetrotter - A new plasmid hitch-hiking vast phylogenetic and geographic distances.</title>
        <authorList>
            <person name="Vollmers J."/>
            <person name="Petersen J."/>
        </authorList>
    </citation>
    <scope>NUCLEOTIDE SEQUENCE [LARGE SCALE GENOMIC DNA]</scope>
    <source>
        <strain evidence="4 6">DSM 26383</strain>
    </source>
</reference>
<feature type="domain" description="Endonuclease/exonuclease/phosphatase" evidence="2">
    <location>
        <begin position="25"/>
        <end position="323"/>
    </location>
</feature>
<dbReference type="InterPro" id="IPR005135">
    <property type="entry name" value="Endo/exonuclease/phosphatase"/>
</dbReference>
<dbReference type="KEGG" id="rid:RIdsm_00357"/>
<evidence type="ECO:0000259" key="2">
    <source>
        <dbReference type="Pfam" id="PF03372"/>
    </source>
</evidence>
<keyword evidence="4" id="KW-0378">Hydrolase</keyword>
<evidence type="ECO:0000256" key="1">
    <source>
        <dbReference type="SAM" id="MobiDB-lite"/>
    </source>
</evidence>
<sequence>MADTLRIATFHTELSRKGPGLLLRDILDGDPQAEAVAEVVAHAAPDVLILQGIDYDHGQAALAALRDLIEAAGVAYPHIFALRPNSGMASGHDLDGDGRLGEPEDAQGYGWFAGEGGMAILSRHPVDLAGVQDFSDLLWKDLPGAIPDEGMNAEVQRLSSVGHWALPITIGDRRLTLLTFHATPPVFDGPEDRNGRRNHDEIVFWQRYLDGAFGDVPGHAFVLAGNANLDPVDGDGRKEAIAGLLADPRLQDPAPQRDGPAARAEGQMGDPALDTAAWGEPVPGHLRVSYVLPSADLKVAASGVVWPGEGDPLAAAATEASRHRLVWVDLVID</sequence>
<evidence type="ECO:0000313" key="6">
    <source>
        <dbReference type="Proteomes" id="UP000325785"/>
    </source>
</evidence>
<dbReference type="AlphaFoldDB" id="A0A0T5P9G0"/>
<dbReference type="GO" id="GO:0004519">
    <property type="term" value="F:endonuclease activity"/>
    <property type="evidence" value="ECO:0007669"/>
    <property type="project" value="UniProtKB-KW"/>
</dbReference>
<accession>A0A0T5P9G0</accession>
<dbReference type="PATRIC" id="fig|540747.5.peg.5323"/>
<dbReference type="Proteomes" id="UP000051401">
    <property type="component" value="Unassembled WGS sequence"/>
</dbReference>
<protein>
    <submittedName>
        <fullName evidence="4">3-phytase (Myo-inositol-hexaphosphate 3-phosphohydrolase)</fullName>
    </submittedName>
    <submittedName>
        <fullName evidence="3">Endonuclease</fullName>
    </submittedName>
</protein>
<dbReference type="STRING" id="540747.SAMN04488031_107148"/>
<keyword evidence="3" id="KW-0540">Nuclease</keyword>
<dbReference type="Proteomes" id="UP000325785">
    <property type="component" value="Chromosome"/>
</dbReference>
<feature type="region of interest" description="Disordered" evidence="1">
    <location>
        <begin position="248"/>
        <end position="267"/>
    </location>
</feature>
<dbReference type="Pfam" id="PF03372">
    <property type="entry name" value="Exo_endo_phos"/>
    <property type="match status" value="1"/>
</dbReference>
<dbReference type="OrthoDB" id="292013at2"/>
<dbReference type="Gene3D" id="3.60.10.10">
    <property type="entry name" value="Endonuclease/exonuclease/phosphatase"/>
    <property type="match status" value="1"/>
</dbReference>
<name>A0A0T5P9G0_9RHOB</name>
<evidence type="ECO:0000313" key="3">
    <source>
        <dbReference type="EMBL" id="KRS17676.1"/>
    </source>
</evidence>
<reference evidence="3 5" key="1">
    <citation type="submission" date="2015-04" db="EMBL/GenBank/DDBJ databases">
        <title>The draft genome sequence of Roseovarius indicus B108T.</title>
        <authorList>
            <person name="Li G."/>
            <person name="Lai Q."/>
            <person name="Shao Z."/>
            <person name="Yan P."/>
        </authorList>
    </citation>
    <scope>NUCLEOTIDE SEQUENCE [LARGE SCALE GENOMIC DNA]</scope>
    <source>
        <strain evidence="3 5">B108</strain>
    </source>
</reference>
<keyword evidence="3" id="KW-0255">Endonuclease</keyword>
<dbReference type="RefSeq" id="WP_057816320.1">
    <property type="nucleotide sequence ID" value="NZ_CP031598.1"/>
</dbReference>